<dbReference type="PANTHER" id="PTHR30244">
    <property type="entry name" value="TRANSAMINASE"/>
    <property type="match status" value="1"/>
</dbReference>
<comment type="similarity">
    <text evidence="3">Belongs to the DegT/DnrJ/EryC1 family.</text>
</comment>
<feature type="active site" description="Proton acceptor" evidence="1">
    <location>
        <position position="201"/>
    </location>
</feature>
<dbReference type="GO" id="GO:0030170">
    <property type="term" value="F:pyridoxal phosphate binding"/>
    <property type="evidence" value="ECO:0007669"/>
    <property type="project" value="TreeGrafter"/>
</dbReference>
<comment type="caution">
    <text evidence="4">The sequence shown here is derived from an EMBL/GenBank/DDBJ whole genome shotgun (WGS) entry which is preliminary data.</text>
</comment>
<dbReference type="Proteomes" id="UP000233332">
    <property type="component" value="Unassembled WGS sequence"/>
</dbReference>
<dbReference type="RefSeq" id="WP_101302504.1">
    <property type="nucleotide sequence ID" value="NZ_NXGX01000004.1"/>
</dbReference>
<dbReference type="CDD" id="cd00616">
    <property type="entry name" value="AHBA_syn"/>
    <property type="match status" value="1"/>
</dbReference>
<proteinExistence type="inferred from homology"/>
<dbReference type="Pfam" id="PF01041">
    <property type="entry name" value="DegT_DnrJ_EryC1"/>
    <property type="match status" value="1"/>
</dbReference>
<feature type="modified residue" description="N6-(pyridoxal phosphate)lysine" evidence="2">
    <location>
        <position position="201"/>
    </location>
</feature>
<dbReference type="PIRSF" id="PIRSF000390">
    <property type="entry name" value="PLP_StrS"/>
    <property type="match status" value="1"/>
</dbReference>
<dbReference type="EMBL" id="NXGX01000004">
    <property type="protein sequence ID" value="PKR58530.1"/>
    <property type="molecule type" value="Genomic_DNA"/>
</dbReference>
<sequence length="389" mass="42388">MTSAPFSLELEDALSLEAVGPIPVNEPKLDGNERAYLIDCIDTGWISSEGPYVERFEAAMAERVNRRHGIGVANGSAALDIAVAALRLSPGDEVILPSFTIISCAAAVVRSGANPVVVDCDPTTLNSTTDHYADAITPRTKALMVVHIYGLPVDMDPILTLAEKHGLAVIEDAAEMHGQTYKGRPCGSFGTLSTFSFYPNKLVTAGEGGMVMTDDAELASRCRSLRNLCFNSKQRFVHDELGWNYRLTNMQAALGLAQVEKLDETVARKRAIGATYTDLLSSISGVQLPLTRTDYAEGLYWVYSLILDDSLEMDAKAAMAALAEHKIGTRPFFWPMHLQPVFQKMNLFKGVSCPVAERIAKRGFYVPSGVGITEVQMRRVAAVIQKVLR</sequence>
<organism evidence="4 5">
    <name type="scientific">Thalassospira lohafexi</name>
    <dbReference type="NCBI Taxonomy" id="744227"/>
    <lineage>
        <taxon>Bacteria</taxon>
        <taxon>Pseudomonadati</taxon>
        <taxon>Pseudomonadota</taxon>
        <taxon>Alphaproteobacteria</taxon>
        <taxon>Rhodospirillales</taxon>
        <taxon>Thalassospiraceae</taxon>
        <taxon>Thalassospira</taxon>
    </lineage>
</organism>
<keyword evidence="5" id="KW-1185">Reference proteome</keyword>
<dbReference type="InterPro" id="IPR015424">
    <property type="entry name" value="PyrdxlP-dep_Trfase"/>
</dbReference>
<protein>
    <submittedName>
        <fullName evidence="4">Aminotransferase DegT</fullName>
    </submittedName>
</protein>
<gene>
    <name evidence="4" type="ORF">COO92_12450</name>
</gene>
<dbReference type="InterPro" id="IPR015422">
    <property type="entry name" value="PyrdxlP-dep_Trfase_small"/>
</dbReference>
<name>A0A2N3L762_9PROT</name>
<keyword evidence="4" id="KW-0032">Aminotransferase</keyword>
<keyword evidence="2 3" id="KW-0663">Pyridoxal phosphate</keyword>
<evidence type="ECO:0000256" key="2">
    <source>
        <dbReference type="PIRSR" id="PIRSR000390-2"/>
    </source>
</evidence>
<dbReference type="GO" id="GO:0008483">
    <property type="term" value="F:transaminase activity"/>
    <property type="evidence" value="ECO:0007669"/>
    <property type="project" value="UniProtKB-KW"/>
</dbReference>
<dbReference type="SUPFAM" id="SSF53383">
    <property type="entry name" value="PLP-dependent transferases"/>
    <property type="match status" value="1"/>
</dbReference>
<reference evidence="4 5" key="1">
    <citation type="submission" date="2017-09" db="EMBL/GenBank/DDBJ databases">
        <title>Biodiversity and function of Thalassospira species in the particle-attached aromatic-hydrocarbon-degrading consortia from the surface seawater of the China South Sea.</title>
        <authorList>
            <person name="Dong C."/>
            <person name="Lai Q."/>
            <person name="Shao Z."/>
        </authorList>
    </citation>
    <scope>NUCLEOTIDE SEQUENCE [LARGE SCALE GENOMIC DNA]</scope>
    <source>
        <strain evidence="4 5">139Z-12</strain>
    </source>
</reference>
<keyword evidence="4" id="KW-0808">Transferase</keyword>
<evidence type="ECO:0000313" key="4">
    <source>
        <dbReference type="EMBL" id="PKR58530.1"/>
    </source>
</evidence>
<accession>A0A2N3L762</accession>
<dbReference type="PANTHER" id="PTHR30244:SF30">
    <property type="entry name" value="BLR5990 PROTEIN"/>
    <property type="match status" value="1"/>
</dbReference>
<dbReference type="AlphaFoldDB" id="A0A2N3L762"/>
<evidence type="ECO:0000313" key="5">
    <source>
        <dbReference type="Proteomes" id="UP000233332"/>
    </source>
</evidence>
<evidence type="ECO:0000256" key="1">
    <source>
        <dbReference type="PIRSR" id="PIRSR000390-1"/>
    </source>
</evidence>
<dbReference type="InterPro" id="IPR000653">
    <property type="entry name" value="DegT/StrS_aminotransferase"/>
</dbReference>
<dbReference type="Gene3D" id="3.40.640.10">
    <property type="entry name" value="Type I PLP-dependent aspartate aminotransferase-like (Major domain)"/>
    <property type="match status" value="1"/>
</dbReference>
<dbReference type="Gene3D" id="3.90.1150.10">
    <property type="entry name" value="Aspartate Aminotransferase, domain 1"/>
    <property type="match status" value="1"/>
</dbReference>
<evidence type="ECO:0000256" key="3">
    <source>
        <dbReference type="RuleBase" id="RU004508"/>
    </source>
</evidence>
<dbReference type="GO" id="GO:0000271">
    <property type="term" value="P:polysaccharide biosynthetic process"/>
    <property type="evidence" value="ECO:0007669"/>
    <property type="project" value="TreeGrafter"/>
</dbReference>
<dbReference type="InterPro" id="IPR015421">
    <property type="entry name" value="PyrdxlP-dep_Trfase_major"/>
</dbReference>